<evidence type="ECO:0000256" key="4">
    <source>
        <dbReference type="ARBA" id="ARBA00022801"/>
    </source>
</evidence>
<evidence type="ECO:0000313" key="8">
    <source>
        <dbReference type="EMBL" id="GLB51632.1"/>
    </source>
</evidence>
<gene>
    <name evidence="8" type="ORF">NBRC110019_06710</name>
</gene>
<evidence type="ECO:0000259" key="7">
    <source>
        <dbReference type="PROSITE" id="PS51462"/>
    </source>
</evidence>
<dbReference type="SUPFAM" id="SSF55811">
    <property type="entry name" value="Nudix"/>
    <property type="match status" value="1"/>
</dbReference>
<dbReference type="Proteomes" id="UP001143545">
    <property type="component" value="Unassembled WGS sequence"/>
</dbReference>
<dbReference type="Pfam" id="PF00293">
    <property type="entry name" value="NUDIX"/>
    <property type="match status" value="1"/>
</dbReference>
<protein>
    <submittedName>
        <fullName evidence="8">Coenzyme A pyrophosphatase</fullName>
    </submittedName>
</protein>
<dbReference type="InterPro" id="IPR045121">
    <property type="entry name" value="CoAse"/>
</dbReference>
<accession>A0A9W6B4E3</accession>
<keyword evidence="3" id="KW-0479">Metal-binding</keyword>
<dbReference type="InterPro" id="IPR000086">
    <property type="entry name" value="NUDIX_hydrolase_dom"/>
</dbReference>
<evidence type="ECO:0000256" key="6">
    <source>
        <dbReference type="ARBA" id="ARBA00023211"/>
    </source>
</evidence>
<evidence type="ECO:0000256" key="1">
    <source>
        <dbReference type="ARBA" id="ARBA00001936"/>
    </source>
</evidence>
<evidence type="ECO:0000256" key="5">
    <source>
        <dbReference type="ARBA" id="ARBA00022842"/>
    </source>
</evidence>
<keyword evidence="5" id="KW-0460">Magnesium</keyword>
<organism evidence="8 9">
    <name type="scientific">Neptunitalea chrysea</name>
    <dbReference type="NCBI Taxonomy" id="1647581"/>
    <lineage>
        <taxon>Bacteria</taxon>
        <taxon>Pseudomonadati</taxon>
        <taxon>Bacteroidota</taxon>
        <taxon>Flavobacteriia</taxon>
        <taxon>Flavobacteriales</taxon>
        <taxon>Flavobacteriaceae</taxon>
        <taxon>Neptunitalea</taxon>
    </lineage>
</organism>
<dbReference type="PANTHER" id="PTHR12992:SF11">
    <property type="entry name" value="MITOCHONDRIAL COENZYME A DIPHOSPHATASE NUDT8"/>
    <property type="match status" value="1"/>
</dbReference>
<dbReference type="Gene3D" id="3.90.79.10">
    <property type="entry name" value="Nucleoside Triphosphate Pyrophosphohydrolase"/>
    <property type="match status" value="1"/>
</dbReference>
<dbReference type="EMBL" id="BRVP01000004">
    <property type="protein sequence ID" value="GLB51632.1"/>
    <property type="molecule type" value="Genomic_DNA"/>
</dbReference>
<evidence type="ECO:0000256" key="3">
    <source>
        <dbReference type="ARBA" id="ARBA00022723"/>
    </source>
</evidence>
<reference evidence="8" key="1">
    <citation type="submission" date="2022-07" db="EMBL/GenBank/DDBJ databases">
        <title>Taxonomy of Novel Oxalotrophic and Methylotrophic Bacteria.</title>
        <authorList>
            <person name="Sahin N."/>
            <person name="Tani A."/>
        </authorList>
    </citation>
    <scope>NUCLEOTIDE SEQUENCE</scope>
    <source>
        <strain evidence="8">AM327</strain>
    </source>
</reference>
<evidence type="ECO:0000313" key="9">
    <source>
        <dbReference type="Proteomes" id="UP001143545"/>
    </source>
</evidence>
<keyword evidence="6" id="KW-0464">Manganese</keyword>
<dbReference type="CDD" id="cd03426">
    <property type="entry name" value="NUDIX_CoAse_Nudt7"/>
    <property type="match status" value="1"/>
</dbReference>
<proteinExistence type="predicted"/>
<evidence type="ECO:0000256" key="2">
    <source>
        <dbReference type="ARBA" id="ARBA00001946"/>
    </source>
</evidence>
<dbReference type="InterPro" id="IPR015797">
    <property type="entry name" value="NUDIX_hydrolase-like_dom_sf"/>
</dbReference>
<dbReference type="GO" id="GO:0010945">
    <property type="term" value="F:coenzyme A diphosphatase activity"/>
    <property type="evidence" value="ECO:0007669"/>
    <property type="project" value="InterPro"/>
</dbReference>
<dbReference type="PANTHER" id="PTHR12992">
    <property type="entry name" value="NUDIX HYDROLASE"/>
    <property type="match status" value="1"/>
</dbReference>
<comment type="cofactor">
    <cofactor evidence="1">
        <name>Mn(2+)</name>
        <dbReference type="ChEBI" id="CHEBI:29035"/>
    </cofactor>
</comment>
<comment type="cofactor">
    <cofactor evidence="2">
        <name>Mg(2+)</name>
        <dbReference type="ChEBI" id="CHEBI:18420"/>
    </cofactor>
</comment>
<name>A0A9W6B4E3_9FLAO</name>
<comment type="caution">
    <text evidence="8">The sequence shown here is derived from an EMBL/GenBank/DDBJ whole genome shotgun (WGS) entry which is preliminary data.</text>
</comment>
<keyword evidence="9" id="KW-1185">Reference proteome</keyword>
<feature type="domain" description="Nudix hydrolase" evidence="7">
    <location>
        <begin position="46"/>
        <end position="181"/>
    </location>
</feature>
<sequence>MKLNDFVQLASKIQNMPLPGKEAHYKMSSEARIRHIKKFNDNFDDARKAAVLACFYPNIQEDVQLLLTLRHSYNGVHSNQISFPGGKSEKVDVNLTETALRETEEEVGIHRSNVEVVKELSKVFIPPSNFLVQPYLGYVKTTPDFTIQEYEVATLIEVAFADLMDDHFIEEVPITTSYAKNIHVPAFNFYDNIVWGATGMILNEVKTLFRQAM</sequence>
<dbReference type="PROSITE" id="PS51462">
    <property type="entry name" value="NUDIX"/>
    <property type="match status" value="1"/>
</dbReference>
<keyword evidence="4" id="KW-0378">Hydrolase</keyword>
<dbReference type="GO" id="GO:0046872">
    <property type="term" value="F:metal ion binding"/>
    <property type="evidence" value="ECO:0007669"/>
    <property type="project" value="UniProtKB-KW"/>
</dbReference>
<dbReference type="RefSeq" id="WP_281752375.1">
    <property type="nucleotide sequence ID" value="NZ_BRVP01000004.1"/>
</dbReference>
<dbReference type="AlphaFoldDB" id="A0A9W6B4E3"/>